<gene>
    <name evidence="4" type="ORF">Tci_061957</name>
</gene>
<feature type="compositionally biased region" description="Polar residues" evidence="2">
    <location>
        <begin position="583"/>
        <end position="592"/>
    </location>
</feature>
<feature type="compositionally biased region" description="Basic and acidic residues" evidence="2">
    <location>
        <begin position="671"/>
        <end position="686"/>
    </location>
</feature>
<protein>
    <recommendedName>
        <fullName evidence="3">CCHC-type domain-containing protein</fullName>
    </recommendedName>
</protein>
<dbReference type="GO" id="GO:0003676">
    <property type="term" value="F:nucleic acid binding"/>
    <property type="evidence" value="ECO:0007669"/>
    <property type="project" value="InterPro"/>
</dbReference>
<name>A0A6L2NX84_TANCI</name>
<evidence type="ECO:0000259" key="3">
    <source>
        <dbReference type="PROSITE" id="PS50158"/>
    </source>
</evidence>
<organism evidence="4">
    <name type="scientific">Tanacetum cinerariifolium</name>
    <name type="common">Dalmatian daisy</name>
    <name type="synonym">Chrysanthemum cinerariifolium</name>
    <dbReference type="NCBI Taxonomy" id="118510"/>
    <lineage>
        <taxon>Eukaryota</taxon>
        <taxon>Viridiplantae</taxon>
        <taxon>Streptophyta</taxon>
        <taxon>Embryophyta</taxon>
        <taxon>Tracheophyta</taxon>
        <taxon>Spermatophyta</taxon>
        <taxon>Magnoliopsida</taxon>
        <taxon>eudicotyledons</taxon>
        <taxon>Gunneridae</taxon>
        <taxon>Pentapetalae</taxon>
        <taxon>asterids</taxon>
        <taxon>campanulids</taxon>
        <taxon>Asterales</taxon>
        <taxon>Asteraceae</taxon>
        <taxon>Asteroideae</taxon>
        <taxon>Anthemideae</taxon>
        <taxon>Anthemidinae</taxon>
        <taxon>Tanacetum</taxon>
    </lineage>
</organism>
<dbReference type="InterPro" id="IPR036875">
    <property type="entry name" value="Znf_CCHC_sf"/>
</dbReference>
<keyword evidence="1" id="KW-0479">Metal-binding</keyword>
<evidence type="ECO:0000313" key="4">
    <source>
        <dbReference type="EMBL" id="GEU89979.1"/>
    </source>
</evidence>
<comment type="caution">
    <text evidence="4">The sequence shown here is derived from an EMBL/GenBank/DDBJ whole genome shotgun (WGS) entry which is preliminary data.</text>
</comment>
<dbReference type="EMBL" id="BKCJ010010082">
    <property type="protein sequence ID" value="GEU89979.1"/>
    <property type="molecule type" value="Genomic_DNA"/>
</dbReference>
<dbReference type="InterPro" id="IPR001878">
    <property type="entry name" value="Znf_CCHC"/>
</dbReference>
<dbReference type="SUPFAM" id="SSF57756">
    <property type="entry name" value="Retrovirus zinc finger-like domains"/>
    <property type="match status" value="1"/>
</dbReference>
<dbReference type="GO" id="GO:0008270">
    <property type="term" value="F:zinc ion binding"/>
    <property type="evidence" value="ECO:0007669"/>
    <property type="project" value="UniProtKB-KW"/>
</dbReference>
<sequence>MTDYSLWEVILNGDSPTPTRVVNGVIQAVAPTIAKQKLAKKNELKERGTLLMAFLDKHQLKFNIHKDAKSLMKAIEKSLPAEWRTHTLIWRNKADLEYQSLDDLFNSLKIYEAEVKKSSSTSHNIQNIAFVSSQNTNSINESVSAVTSVSAAITKPPASILPNVDNLSDVVNYSFFASQSNSPQRFLQRTERNLGANGTTFIGFDMSKVECYSCHKRGHFARKCRSPRDTRNKDTQRRNVPVETSTFNALVSQCDGVGSYDWSFQADEEPTNYALMAFTSSSSSSFDNEVAPCTKACSKAYATLQSHYDKLTVDFRKSQFDVLSYKTGLESVEARLVVYQQNENVFEKNIKLLKLDVMLRDNALVELRKKFERAKKEKDEAWEADRGLLQVNKEKRNHVLGLAVLGRKATATVHYHSIQFKMDTKKHIIDLESFRDILLCLRVPGQPFAEPPFNEEILAFIRFLGHSAAIRTLTDIFWGLYHKRNIDYAYLMWEDFVYQVEHKNQKKSNERYYLRFTKAIIHHFMSKDPLIPRRNKVNWHYVRNDFMFSMIKLELYGLKEYYTIATGEAAPKPKASAKRTRSSFDTSITPPTAATGPRLKASAKGKQTAKASKAKSLSALSEPSGSGPDEGTGSKPGVPDVPTDESEEELSWNSSNDEGNGNDDDDEDDDGAKGDDDADQESVRDDDKDDDEEDSEDEGDGEEDLGLNIGEEERHDEEEEEDELYQGVNINQGRGLQATLEVEDTHVTLTLVKPDGQQESLSLSSQFVTSMLNLTLDVGMEYIFETTSRIDV</sequence>
<keyword evidence="1" id="KW-0862">Zinc</keyword>
<evidence type="ECO:0000256" key="1">
    <source>
        <dbReference type="PROSITE-ProRule" id="PRU00047"/>
    </source>
</evidence>
<evidence type="ECO:0000256" key="2">
    <source>
        <dbReference type="SAM" id="MobiDB-lite"/>
    </source>
</evidence>
<dbReference type="Gene3D" id="4.10.60.10">
    <property type="entry name" value="Zinc finger, CCHC-type"/>
    <property type="match status" value="1"/>
</dbReference>
<feature type="domain" description="CCHC-type" evidence="3">
    <location>
        <begin position="211"/>
        <end position="226"/>
    </location>
</feature>
<reference evidence="4" key="1">
    <citation type="journal article" date="2019" name="Sci. Rep.">
        <title>Draft genome of Tanacetum cinerariifolium, the natural source of mosquito coil.</title>
        <authorList>
            <person name="Yamashiro T."/>
            <person name="Shiraishi A."/>
            <person name="Satake H."/>
            <person name="Nakayama K."/>
        </authorList>
    </citation>
    <scope>NUCLEOTIDE SEQUENCE</scope>
</reference>
<proteinExistence type="predicted"/>
<keyword evidence="1" id="KW-0863">Zinc-finger</keyword>
<dbReference type="AlphaFoldDB" id="A0A6L2NX84"/>
<dbReference type="SMART" id="SM00343">
    <property type="entry name" value="ZnF_C2HC"/>
    <property type="match status" value="1"/>
</dbReference>
<feature type="compositionally biased region" description="Acidic residues" evidence="2">
    <location>
        <begin position="660"/>
        <end position="670"/>
    </location>
</feature>
<dbReference type="PROSITE" id="PS50158">
    <property type="entry name" value="ZF_CCHC"/>
    <property type="match status" value="1"/>
</dbReference>
<feature type="compositionally biased region" description="Low complexity" evidence="2">
    <location>
        <begin position="600"/>
        <end position="624"/>
    </location>
</feature>
<feature type="region of interest" description="Disordered" evidence="2">
    <location>
        <begin position="570"/>
        <end position="722"/>
    </location>
</feature>
<feature type="compositionally biased region" description="Acidic residues" evidence="2">
    <location>
        <begin position="687"/>
        <end position="705"/>
    </location>
</feature>
<accession>A0A6L2NX84</accession>